<dbReference type="InterPro" id="IPR020845">
    <property type="entry name" value="AMP-binding_CS"/>
</dbReference>
<dbReference type="Gene3D" id="2.30.38.10">
    <property type="entry name" value="Luciferase, Domain 3"/>
    <property type="match status" value="1"/>
</dbReference>
<dbReference type="Gene3D" id="3.30.300.30">
    <property type="match status" value="1"/>
</dbReference>
<dbReference type="PANTHER" id="PTHR43201:SF5">
    <property type="entry name" value="MEDIUM-CHAIN ACYL-COA LIGASE ACSF2, MITOCHONDRIAL"/>
    <property type="match status" value="1"/>
</dbReference>
<evidence type="ECO:0000256" key="2">
    <source>
        <dbReference type="ARBA" id="ARBA00022598"/>
    </source>
</evidence>
<evidence type="ECO:0000256" key="6">
    <source>
        <dbReference type="ARBA" id="ARBA00047319"/>
    </source>
</evidence>
<dbReference type="FunFam" id="3.30.300.30:FF:000008">
    <property type="entry name" value="2,3-dihydroxybenzoate-AMP ligase"/>
    <property type="match status" value="1"/>
</dbReference>
<gene>
    <name evidence="10" type="ORF">OXX778_LOCUS234</name>
</gene>
<dbReference type="InterPro" id="IPR025110">
    <property type="entry name" value="AMP-bd_C"/>
</dbReference>
<evidence type="ECO:0000256" key="5">
    <source>
        <dbReference type="ARBA" id="ARBA00039638"/>
    </source>
</evidence>
<keyword evidence="11" id="KW-1185">Reference proteome</keyword>
<feature type="domain" description="AMP-binding enzyme C-terminal" evidence="9">
    <location>
        <begin position="493"/>
        <end position="568"/>
    </location>
</feature>
<accession>A0A813M348</accession>
<sequence>MMLRNLSFNLKPFLSLNSCQRYVHHHSKKYKLSYVSSVTQIPLLEHTTSQRLDYAAEKFENKESFVFCETGDRWTFKSLKQKSEDLASGLLALGLEKGDRVAIWAPNCQEWILTQYATAIAGLILVNINPSFKALELEYVLKKVNCKAIILSESYKTQNYVDILLSVCPEIQSSQGKINSKRLPDLNTVILISHNHHKGFYSFEEVANGGESTHVTKLESIRKKCQFSDPINIQFTSGTTGSPKAVTLSHHMLLNNAYFTGLSQDYHKYPARICVQVPLFHCFGMVFGSLMTITHGSTVILPSRTFNVEKSLESISKEKCTNIYGTPTMFIDLYSSSNLEKYDCSSVHGGIMAGSVCPIEVVDNCIKKLNTKNICVIYGMTETSPTITVNTIKDSLKHRTQSIGRTKEHLEIKIVDSEGKIVPVNEPGELLVRGYNTMIGYWGEREKTDEIYTPDRFLRTGDIVRMDEDGFFYHQGRLKDMVIRGGENIYPKEIEEFLHTHPKIDDVYVIGVPDKRLGEELCACIRVKKGEALTPNEIREFCKDKIAHFKIPKFVEFMDEFPQTVSGKVKKNVLKETIIKKLKL</sequence>
<evidence type="ECO:0000259" key="9">
    <source>
        <dbReference type="Pfam" id="PF13193"/>
    </source>
</evidence>
<dbReference type="OrthoDB" id="10253115at2759"/>
<name>A0A813M348_9BILA</name>
<dbReference type="PROSITE" id="PS00455">
    <property type="entry name" value="AMP_BINDING"/>
    <property type="match status" value="1"/>
</dbReference>
<organism evidence="10 11">
    <name type="scientific">Brachionus calyciflorus</name>
    <dbReference type="NCBI Taxonomy" id="104777"/>
    <lineage>
        <taxon>Eukaryota</taxon>
        <taxon>Metazoa</taxon>
        <taxon>Spiralia</taxon>
        <taxon>Gnathifera</taxon>
        <taxon>Rotifera</taxon>
        <taxon>Eurotatoria</taxon>
        <taxon>Monogononta</taxon>
        <taxon>Pseudotrocha</taxon>
        <taxon>Ploima</taxon>
        <taxon>Brachionidae</taxon>
        <taxon>Brachionus</taxon>
    </lineage>
</organism>
<dbReference type="Pfam" id="PF00501">
    <property type="entry name" value="AMP-binding"/>
    <property type="match status" value="1"/>
</dbReference>
<comment type="similarity">
    <text evidence="1">Belongs to the ATP-dependent AMP-binding enzyme family.</text>
</comment>
<protein>
    <recommendedName>
        <fullName evidence="5">Medium-chain acyl-CoA ligase ACSF2, mitochondrial</fullName>
        <ecNumber evidence="4">6.2.1.2</ecNumber>
    </recommendedName>
</protein>
<dbReference type="PANTHER" id="PTHR43201">
    <property type="entry name" value="ACYL-COA SYNTHETASE"/>
    <property type="match status" value="1"/>
</dbReference>
<evidence type="ECO:0000256" key="4">
    <source>
        <dbReference type="ARBA" id="ARBA00039009"/>
    </source>
</evidence>
<comment type="catalytic activity">
    <reaction evidence="7">
        <text>a medium-chain fatty acid + ATP + CoA = a medium-chain fatty acyl-CoA + AMP + diphosphate</text>
        <dbReference type="Rhea" id="RHEA:48340"/>
        <dbReference type="ChEBI" id="CHEBI:30616"/>
        <dbReference type="ChEBI" id="CHEBI:33019"/>
        <dbReference type="ChEBI" id="CHEBI:57287"/>
        <dbReference type="ChEBI" id="CHEBI:59558"/>
        <dbReference type="ChEBI" id="CHEBI:90546"/>
        <dbReference type="ChEBI" id="CHEBI:456215"/>
        <dbReference type="EC" id="6.2.1.2"/>
    </reaction>
</comment>
<dbReference type="Proteomes" id="UP000663879">
    <property type="component" value="Unassembled WGS sequence"/>
</dbReference>
<evidence type="ECO:0000256" key="7">
    <source>
        <dbReference type="ARBA" id="ARBA00048277"/>
    </source>
</evidence>
<dbReference type="InterPro" id="IPR000873">
    <property type="entry name" value="AMP-dep_synth/lig_dom"/>
</dbReference>
<evidence type="ECO:0000313" key="10">
    <source>
        <dbReference type="EMBL" id="CAF0705136.1"/>
    </source>
</evidence>
<dbReference type="InterPro" id="IPR045851">
    <property type="entry name" value="AMP-bd_C_sf"/>
</dbReference>
<keyword evidence="2" id="KW-0436">Ligase</keyword>
<evidence type="ECO:0000256" key="1">
    <source>
        <dbReference type="ARBA" id="ARBA00006432"/>
    </source>
</evidence>
<dbReference type="FunFam" id="3.40.50.12780:FF:000003">
    <property type="entry name" value="Long-chain-fatty-acid--CoA ligase FadD"/>
    <property type="match status" value="1"/>
</dbReference>
<dbReference type="SUPFAM" id="SSF56801">
    <property type="entry name" value="Acetyl-CoA synthetase-like"/>
    <property type="match status" value="1"/>
</dbReference>
<comment type="function">
    <text evidence="3">Acyl-CoA synthases catalyze the initial reaction in fatty acid metabolism, by forming a thioester with CoA. Has some preference toward medium-chain substrates. Plays a role in adipocyte differentiation.</text>
</comment>
<comment type="catalytic activity">
    <reaction evidence="6">
        <text>octanoate + ATP + CoA = octanoyl-CoA + AMP + diphosphate</text>
        <dbReference type="Rhea" id="RHEA:33631"/>
        <dbReference type="ChEBI" id="CHEBI:25646"/>
        <dbReference type="ChEBI" id="CHEBI:30616"/>
        <dbReference type="ChEBI" id="CHEBI:33019"/>
        <dbReference type="ChEBI" id="CHEBI:57287"/>
        <dbReference type="ChEBI" id="CHEBI:57386"/>
        <dbReference type="ChEBI" id="CHEBI:456215"/>
    </reaction>
</comment>
<dbReference type="Pfam" id="PF13193">
    <property type="entry name" value="AMP-binding_C"/>
    <property type="match status" value="1"/>
</dbReference>
<dbReference type="AlphaFoldDB" id="A0A813M348"/>
<comment type="caution">
    <text evidence="10">The sequence shown here is derived from an EMBL/GenBank/DDBJ whole genome shotgun (WGS) entry which is preliminary data.</text>
</comment>
<dbReference type="EMBL" id="CAJNOC010000010">
    <property type="protein sequence ID" value="CAF0705136.1"/>
    <property type="molecule type" value="Genomic_DNA"/>
</dbReference>
<feature type="domain" description="AMP-dependent synthetase/ligase" evidence="8">
    <location>
        <begin position="53"/>
        <end position="442"/>
    </location>
</feature>
<dbReference type="GO" id="GO:0031956">
    <property type="term" value="F:medium-chain fatty acid-CoA ligase activity"/>
    <property type="evidence" value="ECO:0007669"/>
    <property type="project" value="UniProtKB-EC"/>
</dbReference>
<reference evidence="10" key="1">
    <citation type="submission" date="2021-02" db="EMBL/GenBank/DDBJ databases">
        <authorList>
            <person name="Nowell W R."/>
        </authorList>
    </citation>
    <scope>NUCLEOTIDE SEQUENCE</scope>
    <source>
        <strain evidence="10">Ploen Becks lab</strain>
    </source>
</reference>
<dbReference type="Gene3D" id="3.40.50.980">
    <property type="match status" value="2"/>
</dbReference>
<evidence type="ECO:0000256" key="3">
    <source>
        <dbReference type="ARBA" id="ARBA00037247"/>
    </source>
</evidence>
<proteinExistence type="inferred from homology"/>
<dbReference type="EC" id="6.2.1.2" evidence="4"/>
<evidence type="ECO:0000259" key="8">
    <source>
        <dbReference type="Pfam" id="PF00501"/>
    </source>
</evidence>
<dbReference type="GO" id="GO:0006631">
    <property type="term" value="P:fatty acid metabolic process"/>
    <property type="evidence" value="ECO:0007669"/>
    <property type="project" value="TreeGrafter"/>
</dbReference>
<evidence type="ECO:0000313" key="11">
    <source>
        <dbReference type="Proteomes" id="UP000663879"/>
    </source>
</evidence>